<feature type="domain" description="RecX third three-helical" evidence="9">
    <location>
        <begin position="269"/>
        <end position="314"/>
    </location>
</feature>
<dbReference type="PANTHER" id="PTHR33602">
    <property type="entry name" value="REGULATORY PROTEIN RECX FAMILY PROTEIN"/>
    <property type="match status" value="1"/>
</dbReference>
<dbReference type="Pfam" id="PF21981">
    <property type="entry name" value="RecX_HTH3"/>
    <property type="match status" value="2"/>
</dbReference>
<accession>A0A9X3JFA4</accession>
<proteinExistence type="inferred from homology"/>
<name>A0A9X3JFA4_9LACT</name>
<evidence type="ECO:0000259" key="9">
    <source>
        <dbReference type="Pfam" id="PF21981"/>
    </source>
</evidence>
<comment type="function">
    <text evidence="1 6">Modulates RecA activity.</text>
</comment>
<feature type="compositionally biased region" description="Basic and acidic residues" evidence="7">
    <location>
        <begin position="1"/>
        <end position="15"/>
    </location>
</feature>
<evidence type="ECO:0000259" key="8">
    <source>
        <dbReference type="Pfam" id="PF02631"/>
    </source>
</evidence>
<dbReference type="InterPro" id="IPR053924">
    <property type="entry name" value="RecX_HTH_2nd"/>
</dbReference>
<dbReference type="Proteomes" id="UP001146670">
    <property type="component" value="Unassembled WGS sequence"/>
</dbReference>
<dbReference type="GO" id="GO:0005737">
    <property type="term" value="C:cytoplasm"/>
    <property type="evidence" value="ECO:0007669"/>
    <property type="project" value="UniProtKB-SubCell"/>
</dbReference>
<feature type="domain" description="RecX second three-helical" evidence="8">
    <location>
        <begin position="161"/>
        <end position="202"/>
    </location>
</feature>
<dbReference type="InterPro" id="IPR053925">
    <property type="entry name" value="RecX_HTH_3rd"/>
</dbReference>
<dbReference type="InterPro" id="IPR053926">
    <property type="entry name" value="RecX_HTH_1st"/>
</dbReference>
<dbReference type="HAMAP" id="MF_01114">
    <property type="entry name" value="RecX"/>
    <property type="match status" value="1"/>
</dbReference>
<evidence type="ECO:0000259" key="10">
    <source>
        <dbReference type="Pfam" id="PF21982"/>
    </source>
</evidence>
<feature type="domain" description="RecX first three-helical" evidence="10">
    <location>
        <begin position="115"/>
        <end position="154"/>
    </location>
</feature>
<dbReference type="Pfam" id="PF21982">
    <property type="entry name" value="RecX_HTH1"/>
    <property type="match status" value="1"/>
</dbReference>
<reference evidence="11" key="1">
    <citation type="submission" date="2022-12" db="EMBL/GenBank/DDBJ databases">
        <title>Description and comparative metabolic analysis of Aerococcus sp. nov., isolated from the feces of a pig.</title>
        <authorList>
            <person name="Chang Y.-H."/>
        </authorList>
    </citation>
    <scope>NUCLEOTIDE SEQUENCE</scope>
    <source>
        <strain evidence="11">YH-aer222</strain>
    </source>
</reference>
<dbReference type="InterPro" id="IPR036388">
    <property type="entry name" value="WH-like_DNA-bd_sf"/>
</dbReference>
<evidence type="ECO:0000256" key="4">
    <source>
        <dbReference type="ARBA" id="ARBA00018111"/>
    </source>
</evidence>
<sequence>MAKEPMRLSEIETGKNTKTKQVQPSGNAREINFSKGNKPLLKAESKEVHQAQETGQVTAIAVQKKNKERFNLFVDNRFAIGISESTLVHFALTKGQTIDQNLLEAIKNYEENDQAYQSSLRYLSQQLRSEKEVKDKLISLDYPQVAIEFALERLKKLDLLNDLAYGQAYVRTAMRVNKKGPQVIRRDLKQKGLNQTTIYQALEEYSDRNEEENAYSIAKKYYLKQQGKYSAYHCQQKLQTYLLSKGYSHDLAAQLSRQVSEELADSSQDYQALEKQAHRYWRRYAKLTSKERHYKVKGLLLSKGFEGEAVTQVLKQIEDDSND</sequence>
<dbReference type="Pfam" id="PF02631">
    <property type="entry name" value="RecX_HTH2"/>
    <property type="match status" value="1"/>
</dbReference>
<organism evidence="11 12">
    <name type="scientific">Aerococcus kribbianus</name>
    <dbReference type="NCBI Taxonomy" id="2999064"/>
    <lineage>
        <taxon>Bacteria</taxon>
        <taxon>Bacillati</taxon>
        <taxon>Bacillota</taxon>
        <taxon>Bacilli</taxon>
        <taxon>Lactobacillales</taxon>
        <taxon>Aerococcaceae</taxon>
        <taxon>Aerococcus</taxon>
    </lineage>
</organism>
<dbReference type="Gene3D" id="1.10.10.10">
    <property type="entry name" value="Winged helix-like DNA-binding domain superfamily/Winged helix DNA-binding domain"/>
    <property type="match status" value="4"/>
</dbReference>
<comment type="caution">
    <text evidence="11">The sequence shown here is derived from an EMBL/GenBank/DDBJ whole genome shotgun (WGS) entry which is preliminary data.</text>
</comment>
<evidence type="ECO:0000313" key="12">
    <source>
        <dbReference type="Proteomes" id="UP001146670"/>
    </source>
</evidence>
<feature type="compositionally biased region" description="Polar residues" evidence="7">
    <location>
        <begin position="16"/>
        <end position="26"/>
    </location>
</feature>
<dbReference type="EMBL" id="JAPRFR010000004">
    <property type="protein sequence ID" value="MCZ0726312.1"/>
    <property type="molecule type" value="Genomic_DNA"/>
</dbReference>
<evidence type="ECO:0000256" key="6">
    <source>
        <dbReference type="HAMAP-Rule" id="MF_01114"/>
    </source>
</evidence>
<evidence type="ECO:0000256" key="5">
    <source>
        <dbReference type="ARBA" id="ARBA00022490"/>
    </source>
</evidence>
<comment type="subcellular location">
    <subcellularLocation>
        <location evidence="2 6">Cytoplasm</location>
    </subcellularLocation>
</comment>
<keyword evidence="5 6" id="KW-0963">Cytoplasm</keyword>
<protein>
    <recommendedName>
        <fullName evidence="4 6">Regulatory protein RecX</fullName>
    </recommendedName>
</protein>
<dbReference type="RefSeq" id="WP_268752736.1">
    <property type="nucleotide sequence ID" value="NZ_JAPRFQ010000004.1"/>
</dbReference>
<evidence type="ECO:0000256" key="1">
    <source>
        <dbReference type="ARBA" id="ARBA00003529"/>
    </source>
</evidence>
<evidence type="ECO:0000256" key="7">
    <source>
        <dbReference type="SAM" id="MobiDB-lite"/>
    </source>
</evidence>
<dbReference type="PANTHER" id="PTHR33602:SF1">
    <property type="entry name" value="REGULATORY PROTEIN RECX FAMILY PROTEIN"/>
    <property type="match status" value="1"/>
</dbReference>
<feature type="region of interest" description="Disordered" evidence="7">
    <location>
        <begin position="1"/>
        <end position="30"/>
    </location>
</feature>
<keyword evidence="12" id="KW-1185">Reference proteome</keyword>
<comment type="similarity">
    <text evidence="3 6">Belongs to the RecX family.</text>
</comment>
<gene>
    <name evidence="6" type="primary">recX</name>
    <name evidence="11" type="ORF">OW157_07070</name>
</gene>
<feature type="domain" description="RecX third three-helical" evidence="9">
    <location>
        <begin position="210"/>
        <end position="252"/>
    </location>
</feature>
<dbReference type="AlphaFoldDB" id="A0A9X3JFA4"/>
<evidence type="ECO:0000256" key="2">
    <source>
        <dbReference type="ARBA" id="ARBA00004496"/>
    </source>
</evidence>
<evidence type="ECO:0000313" key="11">
    <source>
        <dbReference type="EMBL" id="MCZ0726312.1"/>
    </source>
</evidence>
<dbReference type="InterPro" id="IPR003783">
    <property type="entry name" value="Regulatory_RecX"/>
</dbReference>
<evidence type="ECO:0000256" key="3">
    <source>
        <dbReference type="ARBA" id="ARBA00009695"/>
    </source>
</evidence>
<dbReference type="GO" id="GO:0006282">
    <property type="term" value="P:regulation of DNA repair"/>
    <property type="evidence" value="ECO:0007669"/>
    <property type="project" value="UniProtKB-UniRule"/>
</dbReference>